<dbReference type="OrthoDB" id="9846310at2"/>
<accession>A0A6N9Q153</accession>
<evidence type="ECO:0000256" key="1">
    <source>
        <dbReference type="SAM" id="Phobius"/>
    </source>
</evidence>
<proteinExistence type="predicted"/>
<reference evidence="2 3" key="1">
    <citation type="submission" date="2019-01" db="EMBL/GenBank/DDBJ databases">
        <title>Chengkuizengella sp. nov., isolated from deep-sea sediment of East Pacific Ocean.</title>
        <authorList>
            <person name="Yang J."/>
            <person name="Lai Q."/>
            <person name="Shao Z."/>
        </authorList>
    </citation>
    <scope>NUCLEOTIDE SEQUENCE [LARGE SCALE GENOMIC DNA]</scope>
    <source>
        <strain evidence="2 3">YPA3-1-1</strain>
    </source>
</reference>
<keyword evidence="3" id="KW-1185">Reference proteome</keyword>
<dbReference type="AlphaFoldDB" id="A0A6N9Q153"/>
<keyword evidence="1" id="KW-0812">Transmembrane</keyword>
<dbReference type="InterPro" id="IPR019690">
    <property type="entry name" value="DUF2569"/>
</dbReference>
<organism evidence="2 3">
    <name type="scientific">Chengkuizengella marina</name>
    <dbReference type="NCBI Taxonomy" id="2507566"/>
    <lineage>
        <taxon>Bacteria</taxon>
        <taxon>Bacillati</taxon>
        <taxon>Bacillota</taxon>
        <taxon>Bacilli</taxon>
        <taxon>Bacillales</taxon>
        <taxon>Paenibacillaceae</taxon>
        <taxon>Chengkuizengella</taxon>
    </lineage>
</organism>
<protein>
    <submittedName>
        <fullName evidence="2">DUF2569 family protein</fullName>
    </submittedName>
</protein>
<evidence type="ECO:0000313" key="2">
    <source>
        <dbReference type="EMBL" id="NBI28705.1"/>
    </source>
</evidence>
<keyword evidence="1" id="KW-1133">Transmembrane helix</keyword>
<name>A0A6N9Q153_9BACL</name>
<dbReference type="Proteomes" id="UP000448943">
    <property type="component" value="Unassembled WGS sequence"/>
</dbReference>
<evidence type="ECO:0000313" key="3">
    <source>
        <dbReference type="Proteomes" id="UP000448943"/>
    </source>
</evidence>
<comment type="caution">
    <text evidence="2">The sequence shown here is derived from an EMBL/GenBank/DDBJ whole genome shotgun (WGS) entry which is preliminary data.</text>
</comment>
<feature type="transmembrane region" description="Helical" evidence="1">
    <location>
        <begin position="134"/>
        <end position="150"/>
    </location>
</feature>
<feature type="transmembrane region" description="Helical" evidence="1">
    <location>
        <begin position="56"/>
        <end position="83"/>
    </location>
</feature>
<keyword evidence="1" id="KW-0472">Membrane</keyword>
<feature type="transmembrane region" description="Helical" evidence="1">
    <location>
        <begin position="95"/>
        <end position="114"/>
    </location>
</feature>
<dbReference type="EMBL" id="SIJB01000017">
    <property type="protein sequence ID" value="NBI28705.1"/>
    <property type="molecule type" value="Genomic_DNA"/>
</dbReference>
<gene>
    <name evidence="2" type="ORF">ERL59_07020</name>
</gene>
<dbReference type="Pfam" id="PF10754">
    <property type="entry name" value="DUF2569"/>
    <property type="match status" value="1"/>
</dbReference>
<sequence>MQTNAEVETKHSFGFMYIIIFIFLIFPINVLAYYKIEVLPMIFNGSFPILFNLSKLWSFIVLIDFILMPIIIILSYVIIVLFFKRSKYVPKLITLTLIGYLILLLLDLLANNFLSNYSNETYMNAVNDRITKSIFRTFLYILVTIPYLFISKKTKEIFIR</sequence>
<dbReference type="RefSeq" id="WP_160645500.1">
    <property type="nucleotide sequence ID" value="NZ_SIJB01000017.1"/>
</dbReference>
<feature type="transmembrane region" description="Helical" evidence="1">
    <location>
        <begin position="12"/>
        <end position="36"/>
    </location>
</feature>